<evidence type="ECO:0000313" key="5">
    <source>
        <dbReference type="Proteomes" id="UP000197781"/>
    </source>
</evidence>
<evidence type="ECO:0000256" key="2">
    <source>
        <dbReference type="ARBA" id="ARBA00023315"/>
    </source>
</evidence>
<dbReference type="PROSITE" id="PS51186">
    <property type="entry name" value="GNAT"/>
    <property type="match status" value="1"/>
</dbReference>
<dbReference type="GO" id="GO:0016747">
    <property type="term" value="F:acyltransferase activity, transferring groups other than amino-acyl groups"/>
    <property type="evidence" value="ECO:0007669"/>
    <property type="project" value="InterPro"/>
</dbReference>
<dbReference type="Proteomes" id="UP000197781">
    <property type="component" value="Chromosome"/>
</dbReference>
<dbReference type="InterPro" id="IPR000182">
    <property type="entry name" value="GNAT_dom"/>
</dbReference>
<dbReference type="Gene3D" id="3.40.630.30">
    <property type="match status" value="1"/>
</dbReference>
<dbReference type="PANTHER" id="PTHR43420">
    <property type="entry name" value="ACETYLTRANSFERASE"/>
    <property type="match status" value="1"/>
</dbReference>
<evidence type="ECO:0000313" key="4">
    <source>
        <dbReference type="EMBL" id="ASJ54164.1"/>
    </source>
</evidence>
<gene>
    <name evidence="4" type="ORF">BP422_11775</name>
</gene>
<keyword evidence="2" id="KW-0012">Acyltransferase</keyword>
<reference evidence="4 5" key="1">
    <citation type="submission" date="2016-11" db="EMBL/GenBank/DDBJ databases">
        <authorList>
            <person name="Jaros S."/>
            <person name="Januszkiewicz K."/>
            <person name="Wedrychowicz H."/>
        </authorList>
    </citation>
    <scope>NUCLEOTIDE SEQUENCE [LARGE SCALE GENOMIC DNA]</scope>
    <source>
        <strain evidence="4 5">NF2</strain>
    </source>
</reference>
<dbReference type="SUPFAM" id="SSF55729">
    <property type="entry name" value="Acyl-CoA N-acyltransferases (Nat)"/>
    <property type="match status" value="1"/>
</dbReference>
<sequence length="296" mass="34684">MGEYRLISDYKHIETYKESFNDLAKQIFQLDFKEWYNKGFWNDNYVCYSYLDGDQVIANASASKMIVTSNGKDYKALQIGTVMTHPAYRNQGLAAKLMNHILETCEKEYDFIYLYANDTVLDFYPKFGFERVQESSFRLLVSDLKKQVGQKSVLRKLDVDNEADFIVMKEFAAKRIPVSSRLAVKDSEHLLMFYFLLVFRDAIYYVEEEDVIVLFEREDDQLHVFDVVSKKTVDIEGGISHLITDETTIVHFYFMPDSENDKIQSAWMTTTDDVLFVRPSLKIETEYFRFPLTSHA</sequence>
<accession>A0A220MGD6</accession>
<evidence type="ECO:0000256" key="1">
    <source>
        <dbReference type="ARBA" id="ARBA00022679"/>
    </source>
</evidence>
<dbReference type="KEGG" id="bfm:BP422_11775"/>
<feature type="domain" description="N-acetyltransferase" evidence="3">
    <location>
        <begin position="2"/>
        <end position="160"/>
    </location>
</feature>
<dbReference type="CDD" id="cd04301">
    <property type="entry name" value="NAT_SF"/>
    <property type="match status" value="1"/>
</dbReference>
<protein>
    <submittedName>
        <fullName evidence="4">GNAT family N-acetyltransferase</fullName>
    </submittedName>
</protein>
<dbReference type="EMBL" id="CP018145">
    <property type="protein sequence ID" value="ASJ54164.1"/>
    <property type="molecule type" value="Genomic_DNA"/>
</dbReference>
<organism evidence="4 5">
    <name type="scientific">Brevibacillus formosus</name>
    <dbReference type="NCBI Taxonomy" id="54913"/>
    <lineage>
        <taxon>Bacteria</taxon>
        <taxon>Bacillati</taxon>
        <taxon>Bacillota</taxon>
        <taxon>Bacilli</taxon>
        <taxon>Bacillales</taxon>
        <taxon>Paenibacillaceae</taxon>
        <taxon>Brevibacillus</taxon>
    </lineage>
</organism>
<evidence type="ECO:0000259" key="3">
    <source>
        <dbReference type="PROSITE" id="PS51186"/>
    </source>
</evidence>
<dbReference type="Pfam" id="PF13527">
    <property type="entry name" value="Acetyltransf_9"/>
    <property type="match status" value="1"/>
</dbReference>
<dbReference type="InterPro" id="IPR016181">
    <property type="entry name" value="Acyl_CoA_acyltransferase"/>
</dbReference>
<proteinExistence type="predicted"/>
<keyword evidence="1 4" id="KW-0808">Transferase</keyword>
<name>A0A220MGD6_9BACL</name>
<dbReference type="InterPro" id="IPR050680">
    <property type="entry name" value="YpeA/RimI_acetyltransf"/>
</dbReference>
<dbReference type="RefSeq" id="WP_088907947.1">
    <property type="nucleotide sequence ID" value="NZ_CP018145.1"/>
</dbReference>
<dbReference type="AlphaFoldDB" id="A0A220MGD6"/>
<dbReference type="PANTHER" id="PTHR43420:SF31">
    <property type="entry name" value="ACETYLTRANSFERASE"/>
    <property type="match status" value="1"/>
</dbReference>